<dbReference type="EMBL" id="MZGW01000013">
    <property type="protein sequence ID" value="OPJ54703.1"/>
    <property type="molecule type" value="Genomic_DNA"/>
</dbReference>
<proteinExistence type="predicted"/>
<feature type="transmembrane region" description="Helical" evidence="6">
    <location>
        <begin position="270"/>
        <end position="288"/>
    </location>
</feature>
<organism evidence="8 9">
    <name type="scientific">Alkalithermobacter paradoxus</name>
    <dbReference type="NCBI Taxonomy" id="29349"/>
    <lineage>
        <taxon>Bacteria</taxon>
        <taxon>Bacillati</taxon>
        <taxon>Bacillota</taxon>
        <taxon>Clostridia</taxon>
        <taxon>Peptostreptococcales</taxon>
        <taxon>Tepidibacteraceae</taxon>
        <taxon>Alkalithermobacter</taxon>
    </lineage>
</organism>
<dbReference type="PANTHER" id="PTHR43826">
    <property type="entry name" value="GLUCOSE-6-PHOSPHATE EXCHANGER SLC37A4"/>
    <property type="match status" value="1"/>
</dbReference>
<dbReference type="InterPro" id="IPR020846">
    <property type="entry name" value="MFS_dom"/>
</dbReference>
<keyword evidence="2" id="KW-0813">Transport</keyword>
<feature type="transmembrane region" description="Helical" evidence="6">
    <location>
        <begin position="80"/>
        <end position="100"/>
    </location>
</feature>
<comment type="caution">
    <text evidence="8">The sequence shown here is derived from an EMBL/GenBank/DDBJ whole genome shotgun (WGS) entry which is preliminary data.</text>
</comment>
<evidence type="ECO:0000256" key="3">
    <source>
        <dbReference type="ARBA" id="ARBA00022692"/>
    </source>
</evidence>
<accession>A0A1V4I403</accession>
<feature type="transmembrane region" description="Helical" evidence="6">
    <location>
        <begin position="232"/>
        <end position="250"/>
    </location>
</feature>
<evidence type="ECO:0000313" key="9">
    <source>
        <dbReference type="Proteomes" id="UP000190140"/>
    </source>
</evidence>
<feature type="transmembrane region" description="Helical" evidence="6">
    <location>
        <begin position="12"/>
        <end position="36"/>
    </location>
</feature>
<dbReference type="Proteomes" id="UP000190140">
    <property type="component" value="Unassembled WGS sequence"/>
</dbReference>
<feature type="transmembrane region" description="Helical" evidence="6">
    <location>
        <begin position="174"/>
        <end position="193"/>
    </location>
</feature>
<protein>
    <submittedName>
        <fullName evidence="8">Putative sulfoacetate transporter SauU</fullName>
    </submittedName>
</protein>
<feature type="transmembrane region" description="Helical" evidence="6">
    <location>
        <begin position="106"/>
        <end position="128"/>
    </location>
</feature>
<keyword evidence="9" id="KW-1185">Reference proteome</keyword>
<evidence type="ECO:0000256" key="6">
    <source>
        <dbReference type="SAM" id="Phobius"/>
    </source>
</evidence>
<evidence type="ECO:0000313" key="8">
    <source>
        <dbReference type="EMBL" id="OPJ54703.1"/>
    </source>
</evidence>
<dbReference type="InterPro" id="IPR000849">
    <property type="entry name" value="Sugar_P_transporter"/>
</dbReference>
<dbReference type="GO" id="GO:0035435">
    <property type="term" value="P:phosphate ion transmembrane transport"/>
    <property type="evidence" value="ECO:0007669"/>
    <property type="project" value="TreeGrafter"/>
</dbReference>
<dbReference type="STRING" id="29349.CLOTH_19930"/>
<gene>
    <name evidence="8" type="primary">sauU_2</name>
    <name evidence="8" type="ORF">CLOTH_19930</name>
</gene>
<dbReference type="InterPro" id="IPR011701">
    <property type="entry name" value="MFS"/>
</dbReference>
<evidence type="ECO:0000256" key="2">
    <source>
        <dbReference type="ARBA" id="ARBA00022448"/>
    </source>
</evidence>
<feature type="transmembrane region" description="Helical" evidence="6">
    <location>
        <begin position="300"/>
        <end position="322"/>
    </location>
</feature>
<dbReference type="AlphaFoldDB" id="A0A1V4I403"/>
<feature type="domain" description="Major facilitator superfamily (MFS) profile" evidence="7">
    <location>
        <begin position="19"/>
        <end position="423"/>
    </location>
</feature>
<feature type="transmembrane region" description="Helical" evidence="6">
    <location>
        <begin position="140"/>
        <end position="162"/>
    </location>
</feature>
<reference evidence="8 9" key="1">
    <citation type="submission" date="2017-03" db="EMBL/GenBank/DDBJ databases">
        <title>Genome sequence of Clostridium thermoalcaliphilum DSM 7309.</title>
        <authorList>
            <person name="Poehlein A."/>
            <person name="Daniel R."/>
        </authorList>
    </citation>
    <scope>NUCLEOTIDE SEQUENCE [LARGE SCALE GENOMIC DNA]</scope>
    <source>
        <strain evidence="8 9">DSM 7309</strain>
    </source>
</reference>
<dbReference type="Pfam" id="PF07690">
    <property type="entry name" value="MFS_1"/>
    <property type="match status" value="1"/>
</dbReference>
<dbReference type="OrthoDB" id="9773404at2"/>
<dbReference type="GO" id="GO:0005886">
    <property type="term" value="C:plasma membrane"/>
    <property type="evidence" value="ECO:0007669"/>
    <property type="project" value="UniProtKB-SubCell"/>
</dbReference>
<feature type="transmembrane region" description="Helical" evidence="6">
    <location>
        <begin position="48"/>
        <end position="68"/>
    </location>
</feature>
<evidence type="ECO:0000256" key="1">
    <source>
        <dbReference type="ARBA" id="ARBA00004651"/>
    </source>
</evidence>
<dbReference type="SUPFAM" id="SSF103473">
    <property type="entry name" value="MFS general substrate transporter"/>
    <property type="match status" value="1"/>
</dbReference>
<dbReference type="GO" id="GO:0061513">
    <property type="term" value="F:glucose 6-phosphate:phosphate antiporter activity"/>
    <property type="evidence" value="ECO:0007669"/>
    <property type="project" value="TreeGrafter"/>
</dbReference>
<feature type="transmembrane region" description="Helical" evidence="6">
    <location>
        <begin position="359"/>
        <end position="381"/>
    </location>
</feature>
<sequence length="429" mass="46733">MEKERDKKLSKLLSYRWIVWGILALAYVIVFFHRLAVGVVRGQLETTFNISSATIGNLASMYFYAYMVMQIPSGILADSIGARMTVTIGTLLAGVGSILFGLAPNIGIAFVGRLIVGIGVSVVFIAILKVQTEWFYTREFATMAGITSFIGNLGGIIAQAPLVILVGNIGWRNSFILIGFISVILAILCYMFVRNTPSDMDLPSISEIEGRKVKVQKINILKSLVKVIKNKYTWPGFIVFAGLFGAFVSLTGTWGPSYLTEVYGMTPIKAANHMTVAVLGLAIGSIFIGKISDKMSRRKLPMIIFALTNLICWALLVFINNGKINQSVLYPLMFVLGFSTCAFTLAWSCAKEINDPNAAGISTSVVNMGGFLGGAILPPIIGNALDKYSLILDIQSSYQRAFTYAFVSVFIGFVASFLVKETNCKNIES</sequence>
<evidence type="ECO:0000256" key="4">
    <source>
        <dbReference type="ARBA" id="ARBA00022989"/>
    </source>
</evidence>
<evidence type="ECO:0000256" key="5">
    <source>
        <dbReference type="ARBA" id="ARBA00023136"/>
    </source>
</evidence>
<feature type="transmembrane region" description="Helical" evidence="6">
    <location>
        <begin position="401"/>
        <end position="419"/>
    </location>
</feature>
<dbReference type="Gene3D" id="1.20.1250.20">
    <property type="entry name" value="MFS general substrate transporter like domains"/>
    <property type="match status" value="2"/>
</dbReference>
<dbReference type="RefSeq" id="WP_079413615.1">
    <property type="nucleotide sequence ID" value="NZ_MZGW01000013.1"/>
</dbReference>
<feature type="transmembrane region" description="Helical" evidence="6">
    <location>
        <begin position="328"/>
        <end position="347"/>
    </location>
</feature>
<keyword evidence="5 6" id="KW-0472">Membrane</keyword>
<dbReference type="PIRSF" id="PIRSF002808">
    <property type="entry name" value="Hexose_phosphate_transp"/>
    <property type="match status" value="1"/>
</dbReference>
<dbReference type="InterPro" id="IPR036259">
    <property type="entry name" value="MFS_trans_sf"/>
</dbReference>
<dbReference type="InterPro" id="IPR051337">
    <property type="entry name" value="OPA_Antiporter"/>
</dbReference>
<keyword evidence="4 6" id="KW-1133">Transmembrane helix</keyword>
<comment type="subcellular location">
    <subcellularLocation>
        <location evidence="1">Cell membrane</location>
        <topology evidence="1">Multi-pass membrane protein</topology>
    </subcellularLocation>
</comment>
<evidence type="ECO:0000259" key="7">
    <source>
        <dbReference type="PROSITE" id="PS50850"/>
    </source>
</evidence>
<dbReference type="PROSITE" id="PS50850">
    <property type="entry name" value="MFS"/>
    <property type="match status" value="1"/>
</dbReference>
<dbReference type="PANTHER" id="PTHR43826:SF3">
    <property type="entry name" value="GLUCOSE-6-PHOSPHATE EXCHANGER SLC37A4"/>
    <property type="match status" value="1"/>
</dbReference>
<name>A0A1V4I403_9FIRM</name>
<keyword evidence="3 6" id="KW-0812">Transmembrane</keyword>